<name>A0A418PM17_9BACT</name>
<evidence type="ECO:0000256" key="3">
    <source>
        <dbReference type="ARBA" id="ARBA00022448"/>
    </source>
</evidence>
<dbReference type="FunFam" id="1.20.1640.10:FF:000001">
    <property type="entry name" value="Efflux pump membrane transporter"/>
    <property type="match status" value="1"/>
</dbReference>
<evidence type="ECO:0000313" key="12">
    <source>
        <dbReference type="EMBL" id="RIW12523.1"/>
    </source>
</evidence>
<keyword evidence="5" id="KW-0997">Cell inner membrane</keyword>
<dbReference type="SUPFAM" id="SSF82714">
    <property type="entry name" value="Multidrug efflux transporter AcrB TolC docking domain, DN and DC subdomains"/>
    <property type="match status" value="2"/>
</dbReference>
<gene>
    <name evidence="12" type="ORF">D0X99_18570</name>
</gene>
<feature type="transmembrane region" description="Helical" evidence="10">
    <location>
        <begin position="341"/>
        <end position="360"/>
    </location>
</feature>
<keyword evidence="4" id="KW-1003">Cell membrane</keyword>
<dbReference type="Proteomes" id="UP000283522">
    <property type="component" value="Unassembled WGS sequence"/>
</dbReference>
<protein>
    <submittedName>
        <fullName evidence="12">Multidrug efflux RND transporter permease subunit</fullName>
    </submittedName>
</protein>
<evidence type="ECO:0000259" key="11">
    <source>
        <dbReference type="PROSITE" id="PS50156"/>
    </source>
</evidence>
<dbReference type="InterPro" id="IPR004764">
    <property type="entry name" value="MdtF-like"/>
</dbReference>
<dbReference type="Gene3D" id="3.30.70.1440">
    <property type="entry name" value="Multidrug efflux transporter AcrB pore domain"/>
    <property type="match status" value="1"/>
</dbReference>
<feature type="transmembrane region" description="Helical" evidence="10">
    <location>
        <begin position="925"/>
        <end position="949"/>
    </location>
</feature>
<evidence type="ECO:0000256" key="7">
    <source>
        <dbReference type="ARBA" id="ARBA00022989"/>
    </source>
</evidence>
<feature type="transmembrane region" description="Helical" evidence="10">
    <location>
        <begin position="367"/>
        <end position="387"/>
    </location>
</feature>
<dbReference type="SUPFAM" id="SSF82693">
    <property type="entry name" value="Multidrug efflux transporter AcrB pore domain, PN1, PN2, PC1 and PC2 subdomains"/>
    <property type="match status" value="4"/>
</dbReference>
<feature type="transmembrane region" description="Helical" evidence="10">
    <location>
        <begin position="970"/>
        <end position="990"/>
    </location>
</feature>
<dbReference type="PANTHER" id="PTHR32063">
    <property type="match status" value="1"/>
</dbReference>
<dbReference type="InterPro" id="IPR027463">
    <property type="entry name" value="AcrB_DN_DC_subdom"/>
</dbReference>
<dbReference type="GO" id="GO:0005886">
    <property type="term" value="C:plasma membrane"/>
    <property type="evidence" value="ECO:0007669"/>
    <property type="project" value="UniProtKB-SubCell"/>
</dbReference>
<proteinExistence type="inferred from homology"/>
<dbReference type="GO" id="GO:0042910">
    <property type="term" value="F:xenobiotic transmembrane transporter activity"/>
    <property type="evidence" value="ECO:0007669"/>
    <property type="project" value="TreeGrafter"/>
</dbReference>
<evidence type="ECO:0000313" key="13">
    <source>
        <dbReference type="Proteomes" id="UP000283522"/>
    </source>
</evidence>
<comment type="subcellular location">
    <subcellularLocation>
        <location evidence="1">Cell inner membrane</location>
        <topology evidence="1">Multi-pass membrane protein</topology>
    </subcellularLocation>
</comment>
<organism evidence="12 13">
    <name type="scientific">Algoriphagus lacus</name>
    <dbReference type="NCBI Taxonomy" id="2056311"/>
    <lineage>
        <taxon>Bacteria</taxon>
        <taxon>Pseudomonadati</taxon>
        <taxon>Bacteroidota</taxon>
        <taxon>Cytophagia</taxon>
        <taxon>Cytophagales</taxon>
        <taxon>Cyclobacteriaceae</taxon>
        <taxon>Algoriphagus</taxon>
    </lineage>
</organism>
<dbReference type="Gene3D" id="3.30.70.1430">
    <property type="entry name" value="Multidrug efflux transporter AcrB pore domain"/>
    <property type="match status" value="2"/>
</dbReference>
<dbReference type="GO" id="GO:0009636">
    <property type="term" value="P:response to toxic substance"/>
    <property type="evidence" value="ECO:0007669"/>
    <property type="project" value="UniProtKB-ARBA"/>
</dbReference>
<dbReference type="Pfam" id="PF00873">
    <property type="entry name" value="ACR_tran"/>
    <property type="match status" value="1"/>
</dbReference>
<dbReference type="PANTHER" id="PTHR32063:SF11">
    <property type="entry name" value="CATION OR DRUG EFFLUX SYSTEM PROTEIN"/>
    <property type="match status" value="1"/>
</dbReference>
<evidence type="ECO:0000256" key="5">
    <source>
        <dbReference type="ARBA" id="ARBA00022519"/>
    </source>
</evidence>
<dbReference type="AlphaFoldDB" id="A0A418PM17"/>
<evidence type="ECO:0000256" key="4">
    <source>
        <dbReference type="ARBA" id="ARBA00022475"/>
    </source>
</evidence>
<feature type="transmembrane region" description="Helical" evidence="10">
    <location>
        <begin position="540"/>
        <end position="561"/>
    </location>
</feature>
<feature type="transmembrane region" description="Helical" evidence="10">
    <location>
        <begin position="470"/>
        <end position="497"/>
    </location>
</feature>
<evidence type="ECO:0000256" key="1">
    <source>
        <dbReference type="ARBA" id="ARBA00004429"/>
    </source>
</evidence>
<comment type="caution">
    <text evidence="12">The sequence shown here is derived from an EMBL/GenBank/DDBJ whole genome shotgun (WGS) entry which is preliminary data.</text>
</comment>
<dbReference type="Gene3D" id="3.30.2090.10">
    <property type="entry name" value="Multidrug efflux transporter AcrB TolC docking domain, DN and DC subdomains"/>
    <property type="match status" value="2"/>
</dbReference>
<dbReference type="RefSeq" id="WP_119479371.1">
    <property type="nucleotide sequence ID" value="NZ_QXML01000013.1"/>
</dbReference>
<keyword evidence="13" id="KW-1185">Reference proteome</keyword>
<sequence>MSEFFIRRPIVAMVISILMIIMGLITLGGIPISKYPDITPPMVQVTTTFTGANAVNVEQAVATPIEQQVNGVEEMLYMKSINAADGSLTLQVSFEVGTDLDNANMLTQNRVSQASAKMPLEVKNFGVTTKKSLVFPLMLVSLSSPNQTYDASFLNNYANINIVDQLKRVKGVGDVILFGGADYSMRIWLDPDQLTKLDLTVNDVSNAVKKQNAISPGGKFGAPPSPAGVEYTYTVTLQERLVTEEEFGDIIVKSDEKGSIVRLKDIARIELGLDNYNSSSRLNTKAASTIVVYQMPGSNALEVAESIETAVADLEKYFPDDLKYDISLNTTRAVSVGIEEIIHTLFEAVALVIIVVFLFLQDWRATLIPLLTVPVSLIGTFIIFPMLGFSVNVLSLLGLVLAIGLVVDDAIVVVEAVMHNIEHGMKPKEATQKAMKEVGGPVVAIALILAAVFVPVAFAGGITGRLYQQFAITIAISVLFSAFNALTLSPALSAIILKPKKESKGLLQRFFNAFNRGFDKFTLGYTGIAGAVAKKSIRSLIIIGFVVGGILLLNGGIPGGFVPEEDEGYFMVNIQLPDAASLERSDEVAKKVEAILGQHEEIEFSTMVLGYSLLNQSFSTSNAFVFVSLKPWDERTKTAKQLIQETNLALRSTVTEASAMSFGPPPIEGLGTSAGFTLQLQDRSGNSPQYLDEQAQAFIAEARKRPEIGNIYTLYRSNVPQKKIVIDFDKVEKLGIDLSEVTSTISTYLGSAYVNDFNRFGRQYKVFVQAEGKNRLEPDDLAKFYVRSKAGEIIPLSTITTVEDNYGPSYTNRFNMYRAAEISGAPKEGYSSTDALRALEEVAAGMPKEIGYSWSNMSYQEKAAEGTGGTMFLMALVFVFLILAAQYESWTLPFSVLLGVPAAILGAFLGLWLGGLWSVSYVNNVFAQIGLVMLIGLTAKNAILIVEFAKMLHEEQGKSLYDAAMESAKLRLRPILMTSFAFMLGVVPLLTASGAGAEARKVMGMAVFSGTLIATIIGVIVVPGLYVLIESIGGKKKKPTPPASPAVSPSEPTH</sequence>
<dbReference type="GO" id="GO:0015562">
    <property type="term" value="F:efflux transmembrane transporter activity"/>
    <property type="evidence" value="ECO:0007669"/>
    <property type="project" value="InterPro"/>
</dbReference>
<keyword evidence="8 10" id="KW-0472">Membrane</keyword>
<feature type="domain" description="SSD" evidence="11">
    <location>
        <begin position="370"/>
        <end position="495"/>
    </location>
</feature>
<dbReference type="EMBL" id="QXML01000013">
    <property type="protein sequence ID" value="RIW12523.1"/>
    <property type="molecule type" value="Genomic_DNA"/>
</dbReference>
<feature type="transmembrane region" description="Helical" evidence="10">
    <location>
        <begin position="866"/>
        <end position="885"/>
    </location>
</feature>
<dbReference type="PRINTS" id="PR00702">
    <property type="entry name" value="ACRIFLAVINRP"/>
</dbReference>
<dbReference type="InterPro" id="IPR001036">
    <property type="entry name" value="Acrflvin-R"/>
</dbReference>
<dbReference type="InterPro" id="IPR000731">
    <property type="entry name" value="SSD"/>
</dbReference>
<evidence type="ECO:0000256" key="10">
    <source>
        <dbReference type="SAM" id="Phobius"/>
    </source>
</evidence>
<dbReference type="OrthoDB" id="9758234at2"/>
<dbReference type="Gene3D" id="3.30.70.1320">
    <property type="entry name" value="Multidrug efflux transporter AcrB pore domain like"/>
    <property type="match status" value="1"/>
</dbReference>
<feature type="transmembrane region" description="Helical" evidence="10">
    <location>
        <begin position="12"/>
        <end position="32"/>
    </location>
</feature>
<comment type="similarity">
    <text evidence="2">Belongs to the resistance-nodulation-cell division (RND) (TC 2.A.6) family.</text>
</comment>
<feature type="transmembrane region" description="Helical" evidence="10">
    <location>
        <begin position="1002"/>
        <end position="1029"/>
    </location>
</feature>
<feature type="transmembrane region" description="Helical" evidence="10">
    <location>
        <begin position="438"/>
        <end position="458"/>
    </location>
</feature>
<feature type="transmembrane region" description="Helical" evidence="10">
    <location>
        <begin position="892"/>
        <end position="913"/>
    </location>
</feature>
<accession>A0A418PM17</accession>
<reference evidence="12 13" key="1">
    <citation type="submission" date="2018-09" db="EMBL/GenBank/DDBJ databases">
        <authorList>
            <person name="Wang X."/>
            <person name="Du Z."/>
        </authorList>
    </citation>
    <scope>NUCLEOTIDE SEQUENCE [LARGE SCALE GENOMIC DNA]</scope>
    <source>
        <strain evidence="12 13">N3</strain>
    </source>
</reference>
<dbReference type="Gene3D" id="1.20.1640.10">
    <property type="entry name" value="Multidrug efflux transporter AcrB transmembrane domain"/>
    <property type="match status" value="2"/>
</dbReference>
<evidence type="ECO:0000256" key="8">
    <source>
        <dbReference type="ARBA" id="ARBA00023136"/>
    </source>
</evidence>
<feature type="transmembrane region" description="Helical" evidence="10">
    <location>
        <begin position="393"/>
        <end position="417"/>
    </location>
</feature>
<dbReference type="NCBIfam" id="TIGR00915">
    <property type="entry name" value="2A0602"/>
    <property type="match status" value="1"/>
</dbReference>
<feature type="compositionally biased region" description="Low complexity" evidence="9">
    <location>
        <begin position="1045"/>
        <end position="1054"/>
    </location>
</feature>
<evidence type="ECO:0000256" key="9">
    <source>
        <dbReference type="SAM" id="MobiDB-lite"/>
    </source>
</evidence>
<evidence type="ECO:0000256" key="2">
    <source>
        <dbReference type="ARBA" id="ARBA00010942"/>
    </source>
</evidence>
<dbReference type="SUPFAM" id="SSF82866">
    <property type="entry name" value="Multidrug efflux transporter AcrB transmembrane domain"/>
    <property type="match status" value="2"/>
</dbReference>
<keyword evidence="6 10" id="KW-0812">Transmembrane</keyword>
<dbReference type="NCBIfam" id="NF000282">
    <property type="entry name" value="RND_permease_1"/>
    <property type="match status" value="1"/>
</dbReference>
<keyword evidence="7 10" id="KW-1133">Transmembrane helix</keyword>
<dbReference type="PROSITE" id="PS50156">
    <property type="entry name" value="SSD"/>
    <property type="match status" value="1"/>
</dbReference>
<keyword evidence="3" id="KW-0813">Transport</keyword>
<evidence type="ECO:0000256" key="6">
    <source>
        <dbReference type="ARBA" id="ARBA00022692"/>
    </source>
</evidence>
<feature type="region of interest" description="Disordered" evidence="9">
    <location>
        <begin position="1035"/>
        <end position="1054"/>
    </location>
</feature>